<protein>
    <recommendedName>
        <fullName evidence="2">Acyltransferase 3 domain-containing protein</fullName>
    </recommendedName>
</protein>
<proteinExistence type="predicted"/>
<feature type="transmembrane region" description="Helical" evidence="1">
    <location>
        <begin position="247"/>
        <end position="264"/>
    </location>
</feature>
<dbReference type="EMBL" id="MTCY01000106">
    <property type="protein sequence ID" value="OWP74061.1"/>
    <property type="molecule type" value="Genomic_DNA"/>
</dbReference>
<evidence type="ECO:0000313" key="4">
    <source>
        <dbReference type="Proteomes" id="UP000198034"/>
    </source>
</evidence>
<feature type="domain" description="Acyltransferase 3" evidence="2">
    <location>
        <begin position="6"/>
        <end position="331"/>
    </location>
</feature>
<name>A0A246G929_9FLAO</name>
<sequence>MKLLPNLTGLRFLLVFLVVIFHIPQFCQNRGFPYFNNLSILNKGEEAVYMFFSLSGFLIIQQLYVEKSVIYSINLKKFFFRRILRIFPLYYLVLTFGLIYYRLILPFFGFDYENNYNLAYGILLSYTFFPNIFASYSPGGIIEILWSIGIEEQFYLLIAPLIYIIPLKKINQILLVFTIFFFLIYFSELIIFLRNYNMLFFYFSFSGLCSIMSLNRRINFHSFKYLLFFLFIIYFTTSIFRNNLTDFYYHLISMILFGLILYNLSEKPIKLLENKWIIYLGKISFGIYMYHSIMMQFVGFIFLKSNIHLKISNLNSIIIFNILVFISTIIIAHLSFKYFESYFLKLKENFIFDRK</sequence>
<keyword evidence="1" id="KW-0472">Membrane</keyword>
<dbReference type="PANTHER" id="PTHR23028">
    <property type="entry name" value="ACETYLTRANSFERASE"/>
    <property type="match status" value="1"/>
</dbReference>
<feature type="transmembrane region" description="Helical" evidence="1">
    <location>
        <begin position="314"/>
        <end position="336"/>
    </location>
</feature>
<organism evidence="3 4">
    <name type="scientific">Flavobacterium columnare</name>
    <dbReference type="NCBI Taxonomy" id="996"/>
    <lineage>
        <taxon>Bacteria</taxon>
        <taxon>Pseudomonadati</taxon>
        <taxon>Bacteroidota</taxon>
        <taxon>Flavobacteriia</taxon>
        <taxon>Flavobacteriales</taxon>
        <taxon>Flavobacteriaceae</taxon>
        <taxon>Flavobacterium</taxon>
    </lineage>
</organism>
<dbReference type="AlphaFoldDB" id="A0A246G929"/>
<dbReference type="GO" id="GO:0016020">
    <property type="term" value="C:membrane"/>
    <property type="evidence" value="ECO:0007669"/>
    <property type="project" value="TreeGrafter"/>
</dbReference>
<keyword evidence="1" id="KW-1133">Transmembrane helix</keyword>
<evidence type="ECO:0000259" key="2">
    <source>
        <dbReference type="Pfam" id="PF01757"/>
    </source>
</evidence>
<dbReference type="PANTHER" id="PTHR23028:SF53">
    <property type="entry name" value="ACYL_TRANSF_3 DOMAIN-CONTAINING PROTEIN"/>
    <property type="match status" value="1"/>
</dbReference>
<gene>
    <name evidence="3" type="ORF">BWK62_15140</name>
</gene>
<evidence type="ECO:0000256" key="1">
    <source>
        <dbReference type="SAM" id="Phobius"/>
    </source>
</evidence>
<dbReference type="Pfam" id="PF01757">
    <property type="entry name" value="Acyl_transf_3"/>
    <property type="match status" value="1"/>
</dbReference>
<feature type="transmembrane region" description="Helical" evidence="1">
    <location>
        <begin position="276"/>
        <end position="302"/>
    </location>
</feature>
<feature type="transmembrane region" description="Helical" evidence="1">
    <location>
        <begin position="86"/>
        <end position="108"/>
    </location>
</feature>
<evidence type="ECO:0000313" key="3">
    <source>
        <dbReference type="EMBL" id="OWP74061.1"/>
    </source>
</evidence>
<keyword evidence="1" id="KW-0812">Transmembrane</keyword>
<dbReference type="GO" id="GO:0009103">
    <property type="term" value="P:lipopolysaccharide biosynthetic process"/>
    <property type="evidence" value="ECO:0007669"/>
    <property type="project" value="TreeGrafter"/>
</dbReference>
<feature type="transmembrane region" description="Helical" evidence="1">
    <location>
        <begin position="173"/>
        <end position="193"/>
    </location>
</feature>
<feature type="transmembrane region" description="Helical" evidence="1">
    <location>
        <begin position="144"/>
        <end position="166"/>
    </location>
</feature>
<dbReference type="InterPro" id="IPR050879">
    <property type="entry name" value="Acyltransferase_3"/>
</dbReference>
<comment type="caution">
    <text evidence="3">The sequence shown here is derived from an EMBL/GenBank/DDBJ whole genome shotgun (WGS) entry which is preliminary data.</text>
</comment>
<feature type="transmembrane region" description="Helical" evidence="1">
    <location>
        <begin position="7"/>
        <end position="27"/>
    </location>
</feature>
<feature type="transmembrane region" description="Helical" evidence="1">
    <location>
        <begin position="222"/>
        <end position="241"/>
    </location>
</feature>
<dbReference type="GO" id="GO:0016747">
    <property type="term" value="F:acyltransferase activity, transferring groups other than amino-acyl groups"/>
    <property type="evidence" value="ECO:0007669"/>
    <property type="project" value="InterPro"/>
</dbReference>
<accession>A0A246G929</accession>
<reference evidence="3 4" key="1">
    <citation type="journal article" date="2017" name="Infect. Genet. Evol.">
        <title>Comparative genome analysis of fish pathogen Flavobacterium columnare reveals extensive sequence diversity within the species.</title>
        <authorList>
            <person name="Kayansamruaj P."/>
            <person name="Dong H.T."/>
            <person name="Hirono I."/>
            <person name="Kondo H."/>
            <person name="Senapin S."/>
            <person name="Rodkhum C."/>
        </authorList>
    </citation>
    <scope>NUCLEOTIDE SEQUENCE [LARGE SCALE GENOMIC DNA]</scope>
    <source>
        <strain evidence="3 4">1214</strain>
    </source>
</reference>
<dbReference type="InterPro" id="IPR002656">
    <property type="entry name" value="Acyl_transf_3_dom"/>
</dbReference>
<feature type="transmembrane region" description="Helical" evidence="1">
    <location>
        <begin position="47"/>
        <end position="65"/>
    </location>
</feature>
<dbReference type="Proteomes" id="UP000198034">
    <property type="component" value="Unassembled WGS sequence"/>
</dbReference>